<proteinExistence type="predicted"/>
<organism evidence="2 3">
    <name type="scientific">Microbulbifer flavimaris</name>
    <dbReference type="NCBI Taxonomy" id="1781068"/>
    <lineage>
        <taxon>Bacteria</taxon>
        <taxon>Pseudomonadati</taxon>
        <taxon>Pseudomonadota</taxon>
        <taxon>Gammaproteobacteria</taxon>
        <taxon>Cellvibrionales</taxon>
        <taxon>Microbulbiferaceae</taxon>
        <taxon>Microbulbifer</taxon>
    </lineage>
</organism>
<evidence type="ECO:0000313" key="2">
    <source>
        <dbReference type="EMBL" id="PCO05906.1"/>
    </source>
</evidence>
<gene>
    <name evidence="2" type="ORF">AWR36_007865</name>
</gene>
<accession>A0ABX4I0R2</accession>
<protein>
    <submittedName>
        <fullName evidence="2">Osmotically inducible protein OsmC</fullName>
    </submittedName>
</protein>
<keyword evidence="3" id="KW-1185">Reference proteome</keyword>
<evidence type="ECO:0000313" key="3">
    <source>
        <dbReference type="Proteomes" id="UP000218427"/>
    </source>
</evidence>
<comment type="caution">
    <text evidence="2">The sequence shown here is derived from an EMBL/GenBank/DDBJ whole genome shotgun (WGS) entry which is preliminary data.</text>
</comment>
<dbReference type="Pfam" id="PF12146">
    <property type="entry name" value="Hydrolase_4"/>
    <property type="match status" value="1"/>
</dbReference>
<dbReference type="InterPro" id="IPR029058">
    <property type="entry name" value="AB_hydrolase_fold"/>
</dbReference>
<sequence length="259" mass="28288">MGKRNKVHFTGANGQRLAGILELPDGEPRAYALFAPCFTCGKDVLAASRICRRLAEQGLAVLRFDFTGLGDSEGQFSDTNFSSNVDDLLSASEYLKQQHHPVELLIGHSLGGAAVLAAASQIPDARAIVTIAAPADPDHVIKQFACAVDTIEEQGAAEVNLAGRPFVIKQHFIDDLDQREMGYIRELDRPLLIYHSPLDQTVSIDEAAEIYNRAMHPKSFISLDEADHLLTRRDDALFVADTLAAWAGRYLSADQDGEN</sequence>
<dbReference type="Gene3D" id="3.40.50.1820">
    <property type="entry name" value="alpha/beta hydrolase"/>
    <property type="match status" value="1"/>
</dbReference>
<dbReference type="InterPro" id="IPR053145">
    <property type="entry name" value="AB_hydrolase_Est10"/>
</dbReference>
<evidence type="ECO:0000259" key="1">
    <source>
        <dbReference type="Pfam" id="PF12146"/>
    </source>
</evidence>
<dbReference type="Proteomes" id="UP000218427">
    <property type="component" value="Unassembled WGS sequence"/>
</dbReference>
<name>A0ABX4I0R2_9GAMM</name>
<feature type="domain" description="Serine aminopeptidase S33" evidence="1">
    <location>
        <begin position="48"/>
        <end position="139"/>
    </location>
</feature>
<dbReference type="EMBL" id="LRFG02000002">
    <property type="protein sequence ID" value="PCO05906.1"/>
    <property type="molecule type" value="Genomic_DNA"/>
</dbReference>
<dbReference type="SUPFAM" id="SSF53474">
    <property type="entry name" value="alpha/beta-Hydrolases"/>
    <property type="match status" value="1"/>
</dbReference>
<dbReference type="PANTHER" id="PTHR43265:SF1">
    <property type="entry name" value="ESTERASE ESTD"/>
    <property type="match status" value="1"/>
</dbReference>
<dbReference type="PANTHER" id="PTHR43265">
    <property type="entry name" value="ESTERASE ESTD"/>
    <property type="match status" value="1"/>
</dbReference>
<dbReference type="RefSeq" id="WP_096866624.1">
    <property type="nucleotide sequence ID" value="NZ_LRFG02000002.1"/>
</dbReference>
<reference evidence="2" key="1">
    <citation type="submission" date="2017-08" db="EMBL/GenBank/DDBJ databases">
        <title>Microbulbifer marisrubri sp. nov., a halophilic alphaproteobacterium isolated from marine sediment of the Yellow Sea, China.</title>
        <authorList>
            <person name="Zhang G."/>
            <person name="Xiong Q."/>
        </authorList>
    </citation>
    <scope>NUCLEOTIDE SEQUENCE [LARGE SCALE GENOMIC DNA]</scope>
    <source>
        <strain evidence="2">WRN-8</strain>
    </source>
</reference>
<dbReference type="InterPro" id="IPR022742">
    <property type="entry name" value="Hydrolase_4"/>
</dbReference>